<evidence type="ECO:0000313" key="1">
    <source>
        <dbReference type="EMBL" id="KAJ0090075.1"/>
    </source>
</evidence>
<proteinExistence type="predicted"/>
<organism evidence="1 2">
    <name type="scientific">Pistacia atlantica</name>
    <dbReference type="NCBI Taxonomy" id="434234"/>
    <lineage>
        <taxon>Eukaryota</taxon>
        <taxon>Viridiplantae</taxon>
        <taxon>Streptophyta</taxon>
        <taxon>Embryophyta</taxon>
        <taxon>Tracheophyta</taxon>
        <taxon>Spermatophyta</taxon>
        <taxon>Magnoliopsida</taxon>
        <taxon>eudicotyledons</taxon>
        <taxon>Gunneridae</taxon>
        <taxon>Pentapetalae</taxon>
        <taxon>rosids</taxon>
        <taxon>malvids</taxon>
        <taxon>Sapindales</taxon>
        <taxon>Anacardiaceae</taxon>
        <taxon>Pistacia</taxon>
    </lineage>
</organism>
<evidence type="ECO:0000313" key="2">
    <source>
        <dbReference type="Proteomes" id="UP001164250"/>
    </source>
</evidence>
<comment type="caution">
    <text evidence="1">The sequence shown here is derived from an EMBL/GenBank/DDBJ whole genome shotgun (WGS) entry which is preliminary data.</text>
</comment>
<dbReference type="Proteomes" id="UP001164250">
    <property type="component" value="Chromosome 8"/>
</dbReference>
<gene>
    <name evidence="1" type="ORF">Patl1_13471</name>
</gene>
<reference evidence="2" key="1">
    <citation type="journal article" date="2023" name="G3 (Bethesda)">
        <title>Genome assembly and association tests identify interacting loci associated with vigor, precocity, and sex in interspecific pistachio rootstocks.</title>
        <authorList>
            <person name="Palmer W."/>
            <person name="Jacygrad E."/>
            <person name="Sagayaradj S."/>
            <person name="Cavanaugh K."/>
            <person name="Han R."/>
            <person name="Bertier L."/>
            <person name="Beede B."/>
            <person name="Kafkas S."/>
            <person name="Golino D."/>
            <person name="Preece J."/>
            <person name="Michelmore R."/>
        </authorList>
    </citation>
    <scope>NUCLEOTIDE SEQUENCE [LARGE SCALE GENOMIC DNA]</scope>
</reference>
<dbReference type="EMBL" id="CM047904">
    <property type="protein sequence ID" value="KAJ0090075.1"/>
    <property type="molecule type" value="Genomic_DNA"/>
</dbReference>
<protein>
    <submittedName>
        <fullName evidence="1">Uncharacterized protein</fullName>
    </submittedName>
</protein>
<keyword evidence="2" id="KW-1185">Reference proteome</keyword>
<sequence length="165" mass="18005">MEQTRKREGDELNDVDDSSVKRPRPTEEPGGGDLGDDIMAWLSMEDDTVTVGDLVNLLDTKPLTRVKFIENPYTSPLMFQSYSSYVTINGNEETCGSSFSDSESSLMVSVDIRGIINVAVGTRGSNGVVGEEEEQEGGGFLKGDEMDGSDLDDYVLARFMGEEVL</sequence>
<accession>A0ACC1AU01</accession>
<name>A0ACC1AU01_9ROSI</name>